<proteinExistence type="predicted"/>
<feature type="repeat" description="ANK" evidence="4">
    <location>
        <begin position="2022"/>
        <end position="2054"/>
    </location>
</feature>
<feature type="repeat" description="ANK" evidence="4">
    <location>
        <begin position="2301"/>
        <end position="2323"/>
    </location>
</feature>
<dbReference type="PANTHER" id="PTHR24123">
    <property type="entry name" value="ANKYRIN REPEAT-CONTAINING"/>
    <property type="match status" value="1"/>
</dbReference>
<reference evidence="7" key="1">
    <citation type="submission" date="2022-11" db="EMBL/GenBank/DDBJ databases">
        <authorList>
            <person name="Morgan W.R."/>
            <person name="Tartar A."/>
        </authorList>
    </citation>
    <scope>NUCLEOTIDE SEQUENCE</scope>
    <source>
        <strain evidence="7">ARSEF 373</strain>
    </source>
</reference>
<keyword evidence="3 4" id="KW-0040">ANK repeat</keyword>
<name>A0AAV2YVV2_9STRA</name>
<dbReference type="PROSITE" id="PS50088">
    <property type="entry name" value="ANK_REPEAT"/>
    <property type="match status" value="13"/>
</dbReference>
<dbReference type="Pfam" id="PF12796">
    <property type="entry name" value="Ank_2"/>
    <property type="match status" value="6"/>
</dbReference>
<feature type="repeat" description="ANK" evidence="4">
    <location>
        <begin position="1296"/>
        <end position="1328"/>
    </location>
</feature>
<keyword evidence="1" id="KW-0677">Repeat</keyword>
<dbReference type="InterPro" id="IPR002110">
    <property type="entry name" value="Ankyrin_rpt"/>
</dbReference>
<organism evidence="7 8">
    <name type="scientific">Lagenidium giganteum</name>
    <dbReference type="NCBI Taxonomy" id="4803"/>
    <lineage>
        <taxon>Eukaryota</taxon>
        <taxon>Sar</taxon>
        <taxon>Stramenopiles</taxon>
        <taxon>Oomycota</taxon>
        <taxon>Peronosporomycetes</taxon>
        <taxon>Pythiales</taxon>
        <taxon>Pythiaceae</taxon>
    </lineage>
</organism>
<dbReference type="InterPro" id="IPR036770">
    <property type="entry name" value="Ankyrin_rpt-contain_sf"/>
</dbReference>
<feature type="repeat" description="ANK" evidence="4">
    <location>
        <begin position="690"/>
        <end position="722"/>
    </location>
</feature>
<feature type="region of interest" description="Disordered" evidence="5">
    <location>
        <begin position="2903"/>
        <end position="2923"/>
    </location>
</feature>
<reference evidence="7" key="2">
    <citation type="journal article" date="2023" name="Microbiol Resour">
        <title>Decontamination and Annotation of the Draft Genome Sequence of the Oomycete Lagenidium giganteum ARSEF 373.</title>
        <authorList>
            <person name="Morgan W.R."/>
            <person name="Tartar A."/>
        </authorList>
    </citation>
    <scope>NUCLEOTIDE SEQUENCE</scope>
    <source>
        <strain evidence="7">ARSEF 373</strain>
    </source>
</reference>
<dbReference type="PRINTS" id="PR01415">
    <property type="entry name" value="ANKYRIN"/>
</dbReference>
<feature type="repeat" description="ANK" evidence="4">
    <location>
        <begin position="1261"/>
        <end position="1293"/>
    </location>
</feature>
<protein>
    <recommendedName>
        <fullName evidence="6">EF-hand domain-containing protein</fullName>
    </recommendedName>
</protein>
<evidence type="ECO:0000259" key="6">
    <source>
        <dbReference type="PROSITE" id="PS50222"/>
    </source>
</evidence>
<keyword evidence="2" id="KW-0106">Calcium</keyword>
<dbReference type="Gene3D" id="1.25.40.20">
    <property type="entry name" value="Ankyrin repeat-containing domain"/>
    <property type="match status" value="11"/>
</dbReference>
<evidence type="ECO:0000313" key="7">
    <source>
        <dbReference type="EMBL" id="DAZ96704.1"/>
    </source>
</evidence>
<feature type="repeat" description="ANK" evidence="4">
    <location>
        <begin position="723"/>
        <end position="755"/>
    </location>
</feature>
<dbReference type="Pfam" id="PF13637">
    <property type="entry name" value="Ank_4"/>
    <property type="match status" value="2"/>
</dbReference>
<dbReference type="GO" id="GO:0005509">
    <property type="term" value="F:calcium ion binding"/>
    <property type="evidence" value="ECO:0007669"/>
    <property type="project" value="InterPro"/>
</dbReference>
<feature type="region of interest" description="Disordered" evidence="5">
    <location>
        <begin position="423"/>
        <end position="460"/>
    </location>
</feature>
<sequence>MGLQNSRPLPQANAELEIHAPLKQRFRTWHIDHVGLVVARYRLLTKRFCVDALQLGHMLGIRDQQFVDDLVQLFAPRTPTRVQLMVDAMEVIVALVLVCQAPSMLSRFQVIFDLMDLNQSGAISTADVVVLVGAVGRSIMKIFDYCVAPDTQLVRAFVQDVLRSAPFHDDRVRRNDLCKAMLSNRFAVHYVKLCTGEDKPKLYVMLEKASSFIGAIEFTTEDEMRGVTLKRVRELIHEQLYLPPDDFAFLSHGKEIKRVWEVDKKAWSTVPFALRGSPGLRMQALARNRRQECPYTRNVFEFHHMGNRLPRYKDKVARISPVYKHRAHRLDPTCGDQQLHPRVQWRVASNWSGEWIYDQAAIVARTKARVQKLVRRAKKPTGSDVVVKSHHGELISPWTTDVQGETNDQQDENGGAVVAALPSAQTAVPPSAKVASNPTKGTKRPRSQIVSKEVRKHDAEMRQHKVHLQARFIAMDTLQRIEEKEASRHKEDDVRQAVYAVNAAIAHTTVLVRVDDDAALPSRLVPLSKRRSTKKTTQLRNNSDERPLSTKSMKVSVMTTKVVLDPPAVVTRGRVQLGRFLVSSSIALDDDDVEVFPVIHIRPIEHMLRIGGDAHQRELIVPEPAVDVDAQVSPPPTPPLALHHVFLASRSYLSACEWAMSATESNYEAVFDYVGGVMDDAITLNRQDVLGRTVLHDAAEHGHGSVMELLLQAKVLMNVPDSHGDTPLHHAARRGRLKEVSYLLKDGTALWARNIEGKTPLYCALETAAKLHDKRLTKTHAVSSSATSLYQSSANNGNHASATHRTKNFFFADQAYTKLRQVIDLLWDHAPPHELLARDAHGHANCLEIETRVYGDLLQASREGNLARVQRLLDLDKRAPPLYINTPLSELGRTALHEAAEEGHTAIVDLLIKVGADARLVDQQHRTPLHVAAAKGHTKILHCLTARFAHMLGETDASGRTALHEAVAHGHWGSALHLIAAIKQSETALPSLNSQDSIGLTALHYACAAGQEDVCVALLDAGAAPAISRFGRPASHAFALATHWERWHQSRGGASGTPARSHAKKQISTPVDIDSPLELVLKGCRRSSARFADYLSIVRLLLTAIKAQPQPHPLTKKTPEPLYHLAAAIAPVNMSVAVETCRQLHRCLCEINIVHARTGETALLLECKRLGQAMQAQRQRTPSTDDDDDKTTKAQLILTDEDEQATQLALVRALIELGANVNLHNDVNGETPLGCAAWSGHLPLLHLLLEAGADRDFYARQSFTPLHFAALGGHVACAAMLVSSSAIVNVEMPPGNAETPLFFAIRSQNVSLVELLLRGGANATALCSLQHNVRTSFGTTLCARNQGLRRLHQIAVPRMGSPLTLALLLAVEWAPFIAVEDIYEGGELARRHARLAAFQSIAMLLATHAMADGTVGSAATPTDVELACRAGLWDVAKLLLTQRVRLPGVSSVTTYAPLHLAAMAGQTDVVVALVTAGANVNCIVQPAPTKQSQQRKKPPKGKLQHKAGALLFALINGHIATAAKLLVLGANPLETLPHAVKSVRKRLSLLGKSVFVKEDKVVLFVAEALPRIVKAELMSRQHGREGAYVADAAVVHFVRHLEWSLNEGVPLLHLETCLGHTTLARLLVQAGMNAFQSVSFTPAHPGASGEQQVLTPVNLAIECGHKDLLEMYAALVHNDLPHCFVRDTKKPKSLLVSACHAQRLDMLTYLLTTGEGHGGGFSLENARDDLQKALDAAARYLFYDGFQLLVQHGATPSLSTLVAVLSSISTVCKHQPARATMDASIKSPTSPSGSAGSALATLRAVSKAVQPRFVHDRLPDVERLVRAIIPFARDQLDEFLGVPSFDPLLQLLITAAQYSFWFLLDDLLVANRQALLQPASAVKPLLLRAASCCLVLHRAVMSNQVAIVNFLLDLGVPADLRLSELPRVHSPIWYAATCGCLASFLALALRSPECVAALAGPDKQRIPAVFRRSTDSLSFLSPQSKCQWQNVAAMSCYALPRSRLHWALIRKFIHYHTVKQAPGDTLLHVACRRGELIAVQALIQAGAELYATNGQGETPLMAASRRRDAMGVIIVRYVVTTMQEQGKSTSLLVSMLNRALLACCTQSPPGSVAIATILLDAGAVATYTEGEQRSSLSHALQWAQLPLAVALLTRGAVWSSDLIRDFLEPFAATTVVWTSATQWKQHAWLMQGRGKRLHDLVGLMRLVAIEPLLLETPDLVHVLIATAAALAATIARKVDMDQHFWDVVLLVVEHCGSALRGQSALWGVKTALHHAVAALELNVATKLLTQGGFAAHAVDDTGETPLHIVARSGDAAICSALLEQLVLAGGSALLALNSRNRLGRTPLHLAAMHGHDRVAQLLVDAGAAMDCTCNHGWTPLLLAAKSDHLVVLVQLFTHAQANRSTLLCQPSGEAGVFLAAKHGAARVVRWFITIFEDDAAASASQTIWQLRCRRGRTLCHYTAMWGDDTTIRLLLDKAASDRCACVNVCDDDGYTPAMYAFALGRLAVFQLLIEAGADVRVVVDHTGDATAHPYAATFTLATLTKWFALPGWLTLASTTFPVRPKRSLVQDTLVGNDFFMNASYRIRKDRRCATPGTASKLQRAMAYRCQRKHNHGVIQATKKPKSCAVERVRTSLRTWAFARTSLLDFACAVDDVALLELVLRVLLPVQSAGALTYRQQRRIFLQAVQWDRVQVVERLLTAAKASPQPPSQLHFIKFIETAIDIAVNRGLEQMTMTLLAHWRGLKEHMGDSSNSDGADDAAAFAFQFAHTFQTACLRNMVVLVEYMLVRGDHHIVAFQWNDGSALLYAVAFGHIRICSLLQQHGAKFSASDELVAPSVKKWHELGCPQQVSLTWARSRIERRNSRQVTVQRLHKQKFVGPLELYDPNDEWLPSEMMIQLFSSPSSVQPQVAGDNEETAPSNS</sequence>
<feature type="repeat" description="ANK" evidence="4">
    <location>
        <begin position="2801"/>
        <end position="2833"/>
    </location>
</feature>
<dbReference type="SUPFAM" id="SSF48403">
    <property type="entry name" value="Ankyrin repeat"/>
    <property type="match status" value="7"/>
</dbReference>
<evidence type="ECO:0000313" key="8">
    <source>
        <dbReference type="Proteomes" id="UP001146120"/>
    </source>
</evidence>
<feature type="compositionally biased region" description="Polar residues" evidence="5">
    <location>
        <begin position="423"/>
        <end position="440"/>
    </location>
</feature>
<evidence type="ECO:0000256" key="3">
    <source>
        <dbReference type="ARBA" id="ARBA00023043"/>
    </source>
</evidence>
<evidence type="ECO:0000256" key="4">
    <source>
        <dbReference type="PROSITE-ProRule" id="PRU00023"/>
    </source>
</evidence>
<feature type="repeat" description="ANK" evidence="4">
    <location>
        <begin position="1453"/>
        <end position="1481"/>
    </location>
</feature>
<dbReference type="EMBL" id="DAKRPA010000159">
    <property type="protein sequence ID" value="DAZ96704.1"/>
    <property type="molecule type" value="Genomic_DNA"/>
</dbReference>
<feature type="repeat" description="ANK" evidence="4">
    <location>
        <begin position="998"/>
        <end position="1023"/>
    </location>
</feature>
<dbReference type="PANTHER" id="PTHR24123:SF33">
    <property type="entry name" value="PROTEIN HOS4"/>
    <property type="match status" value="1"/>
</dbReference>
<dbReference type="InterPro" id="IPR051165">
    <property type="entry name" value="Multifunctional_ANK_Repeat"/>
</dbReference>
<feature type="repeat" description="ANK" evidence="4">
    <location>
        <begin position="891"/>
        <end position="923"/>
    </location>
</feature>
<feature type="region of interest" description="Disordered" evidence="5">
    <location>
        <begin position="529"/>
        <end position="549"/>
    </location>
</feature>
<feature type="repeat" description="ANK" evidence="4">
    <location>
        <begin position="2342"/>
        <end position="2374"/>
    </location>
</feature>
<comment type="caution">
    <text evidence="7">The sequence shown here is derived from an EMBL/GenBank/DDBJ whole genome shotgun (WGS) entry which is preliminary data.</text>
</comment>
<evidence type="ECO:0000256" key="1">
    <source>
        <dbReference type="ARBA" id="ARBA00022737"/>
    </source>
</evidence>
<dbReference type="InterPro" id="IPR018247">
    <property type="entry name" value="EF_Hand_1_Ca_BS"/>
</dbReference>
<accession>A0AAV2YVV2</accession>
<dbReference type="InterPro" id="IPR002048">
    <property type="entry name" value="EF_hand_dom"/>
</dbReference>
<feature type="repeat" description="ANK" evidence="4">
    <location>
        <begin position="1228"/>
        <end position="1260"/>
    </location>
</feature>
<evidence type="ECO:0000256" key="2">
    <source>
        <dbReference type="ARBA" id="ARBA00022837"/>
    </source>
</evidence>
<evidence type="ECO:0000256" key="5">
    <source>
        <dbReference type="SAM" id="MobiDB-lite"/>
    </source>
</evidence>
<gene>
    <name evidence="7" type="ORF">N0F65_009171</name>
</gene>
<keyword evidence="8" id="KW-1185">Reference proteome</keyword>
<dbReference type="PROSITE" id="PS50297">
    <property type="entry name" value="ANK_REP_REGION"/>
    <property type="match status" value="12"/>
</dbReference>
<feature type="repeat" description="ANK" evidence="4">
    <location>
        <begin position="2492"/>
        <end position="2524"/>
    </location>
</feature>
<dbReference type="Pfam" id="PF00023">
    <property type="entry name" value="Ank"/>
    <property type="match status" value="1"/>
</dbReference>
<dbReference type="SMART" id="SM00248">
    <property type="entry name" value="ANK"/>
    <property type="match status" value="26"/>
</dbReference>
<dbReference type="SUPFAM" id="SSF47473">
    <property type="entry name" value="EF-hand"/>
    <property type="match status" value="1"/>
</dbReference>
<feature type="domain" description="EF-hand" evidence="6">
    <location>
        <begin position="103"/>
        <end position="138"/>
    </location>
</feature>
<dbReference type="PROSITE" id="PS50222">
    <property type="entry name" value="EF_HAND_2"/>
    <property type="match status" value="1"/>
</dbReference>
<dbReference type="PROSITE" id="PS00018">
    <property type="entry name" value="EF_HAND_1"/>
    <property type="match status" value="1"/>
</dbReference>
<dbReference type="Proteomes" id="UP001146120">
    <property type="component" value="Unassembled WGS sequence"/>
</dbReference>
<dbReference type="InterPro" id="IPR011992">
    <property type="entry name" value="EF-hand-dom_pair"/>
</dbReference>